<dbReference type="CDD" id="cd06261">
    <property type="entry name" value="TM_PBP2"/>
    <property type="match status" value="1"/>
</dbReference>
<comment type="similarity">
    <text evidence="7">Belongs to the binding-protein-dependent transport system permease family.</text>
</comment>
<protein>
    <submittedName>
        <fullName evidence="9">ABC transporter permease</fullName>
    </submittedName>
</protein>
<comment type="subcellular location">
    <subcellularLocation>
        <location evidence="1 7">Cell membrane</location>
        <topology evidence="1 7">Multi-pass membrane protein</topology>
    </subcellularLocation>
</comment>
<organism evidence="9 10">
    <name type="scientific">Candidatus Segetimicrobium genomatis</name>
    <dbReference type="NCBI Taxonomy" id="2569760"/>
    <lineage>
        <taxon>Bacteria</taxon>
        <taxon>Bacillati</taxon>
        <taxon>Candidatus Sysuimicrobiota</taxon>
        <taxon>Candidatus Sysuimicrobiia</taxon>
        <taxon>Candidatus Sysuimicrobiales</taxon>
        <taxon>Candidatus Segetimicrobiaceae</taxon>
        <taxon>Candidatus Segetimicrobium</taxon>
    </lineage>
</organism>
<keyword evidence="2 7" id="KW-0813">Transport</keyword>
<evidence type="ECO:0000256" key="1">
    <source>
        <dbReference type="ARBA" id="ARBA00004651"/>
    </source>
</evidence>
<sequence>MTRYLAGRVAALLPVLLAVGVTAFLLLHLIPGDPAAVILGPDASAAQVARLRHALGLDRPLAVQLALWLGRLLRGNLGDSIFLRQTVAQAIWQHLGPTAGLTALAEMLAIGAAIPSGVLAAWKRHSRFDQVFMSAVLLGVSIPSFWMGLNLIAVFAVAARWFPVAGYESPLRGVGPWLRHLLLPALALAFTQAGLIARMARDATIEILDEDYIRTARSKGVADAAVLLRHALRNALIPTVTVIGTSLANLLSGAVVVESVFVLPGIGSLVIQSVSRRDYPVIEGVVLFAAAVYVLLNLAVDLLYAVIDPRVRY</sequence>
<dbReference type="EMBL" id="VBAK01000114">
    <property type="protein sequence ID" value="TMI90233.1"/>
    <property type="molecule type" value="Genomic_DNA"/>
</dbReference>
<keyword evidence="3" id="KW-1003">Cell membrane</keyword>
<feature type="transmembrane region" description="Helical" evidence="7">
    <location>
        <begin position="177"/>
        <end position="197"/>
    </location>
</feature>
<evidence type="ECO:0000256" key="7">
    <source>
        <dbReference type="RuleBase" id="RU363032"/>
    </source>
</evidence>
<name>A0A537K372_9BACT</name>
<feature type="transmembrane region" description="Helical" evidence="7">
    <location>
        <begin position="101"/>
        <end position="122"/>
    </location>
</feature>
<gene>
    <name evidence="9" type="ORF">E6H00_07340</name>
</gene>
<dbReference type="AlphaFoldDB" id="A0A537K372"/>
<keyword evidence="4 7" id="KW-0812">Transmembrane</keyword>
<dbReference type="PANTHER" id="PTHR43163">
    <property type="entry name" value="DIPEPTIDE TRANSPORT SYSTEM PERMEASE PROTEIN DPPB-RELATED"/>
    <property type="match status" value="1"/>
</dbReference>
<dbReference type="Pfam" id="PF00528">
    <property type="entry name" value="BPD_transp_1"/>
    <property type="match status" value="1"/>
</dbReference>
<feature type="transmembrane region" description="Helical" evidence="7">
    <location>
        <begin position="134"/>
        <end position="157"/>
    </location>
</feature>
<reference evidence="9 10" key="1">
    <citation type="journal article" date="2019" name="Nat. Microbiol.">
        <title>Mediterranean grassland soil C-N compound turnover is dependent on rainfall and depth, and is mediated by genomically divergent microorganisms.</title>
        <authorList>
            <person name="Diamond S."/>
            <person name="Andeer P.F."/>
            <person name="Li Z."/>
            <person name="Crits-Christoph A."/>
            <person name="Burstein D."/>
            <person name="Anantharaman K."/>
            <person name="Lane K.R."/>
            <person name="Thomas B.C."/>
            <person name="Pan C."/>
            <person name="Northen T.R."/>
            <person name="Banfield J.F."/>
        </authorList>
    </citation>
    <scope>NUCLEOTIDE SEQUENCE [LARGE SCALE GENOMIC DNA]</scope>
    <source>
        <strain evidence="9">NP_3</strain>
    </source>
</reference>
<dbReference type="InterPro" id="IPR035906">
    <property type="entry name" value="MetI-like_sf"/>
</dbReference>
<feature type="transmembrane region" description="Helical" evidence="7">
    <location>
        <begin position="236"/>
        <end position="266"/>
    </location>
</feature>
<evidence type="ECO:0000313" key="10">
    <source>
        <dbReference type="Proteomes" id="UP000318509"/>
    </source>
</evidence>
<dbReference type="Pfam" id="PF19300">
    <property type="entry name" value="BPD_transp_1_N"/>
    <property type="match status" value="1"/>
</dbReference>
<evidence type="ECO:0000256" key="6">
    <source>
        <dbReference type="ARBA" id="ARBA00023136"/>
    </source>
</evidence>
<dbReference type="GO" id="GO:0071916">
    <property type="term" value="F:dipeptide transmembrane transporter activity"/>
    <property type="evidence" value="ECO:0007669"/>
    <property type="project" value="TreeGrafter"/>
</dbReference>
<evidence type="ECO:0000313" key="9">
    <source>
        <dbReference type="EMBL" id="TMI90233.1"/>
    </source>
</evidence>
<evidence type="ECO:0000259" key="8">
    <source>
        <dbReference type="PROSITE" id="PS50928"/>
    </source>
</evidence>
<dbReference type="SUPFAM" id="SSF161098">
    <property type="entry name" value="MetI-like"/>
    <property type="match status" value="1"/>
</dbReference>
<feature type="transmembrane region" description="Helical" evidence="7">
    <location>
        <begin position="286"/>
        <end position="307"/>
    </location>
</feature>
<keyword evidence="5 7" id="KW-1133">Transmembrane helix</keyword>
<dbReference type="InterPro" id="IPR000515">
    <property type="entry name" value="MetI-like"/>
</dbReference>
<dbReference type="Gene3D" id="1.10.3720.10">
    <property type="entry name" value="MetI-like"/>
    <property type="match status" value="1"/>
</dbReference>
<accession>A0A537K372</accession>
<dbReference type="GO" id="GO:0005886">
    <property type="term" value="C:plasma membrane"/>
    <property type="evidence" value="ECO:0007669"/>
    <property type="project" value="UniProtKB-SubCell"/>
</dbReference>
<dbReference type="PANTHER" id="PTHR43163:SF6">
    <property type="entry name" value="DIPEPTIDE TRANSPORT SYSTEM PERMEASE PROTEIN DPPB-RELATED"/>
    <property type="match status" value="1"/>
</dbReference>
<evidence type="ECO:0000256" key="4">
    <source>
        <dbReference type="ARBA" id="ARBA00022692"/>
    </source>
</evidence>
<evidence type="ECO:0000256" key="2">
    <source>
        <dbReference type="ARBA" id="ARBA00022448"/>
    </source>
</evidence>
<keyword evidence="6 7" id="KW-0472">Membrane</keyword>
<evidence type="ECO:0000256" key="5">
    <source>
        <dbReference type="ARBA" id="ARBA00022989"/>
    </source>
</evidence>
<dbReference type="InterPro" id="IPR045621">
    <property type="entry name" value="BPD_transp_1_N"/>
</dbReference>
<proteinExistence type="inferred from homology"/>
<dbReference type="PROSITE" id="PS50928">
    <property type="entry name" value="ABC_TM1"/>
    <property type="match status" value="1"/>
</dbReference>
<feature type="domain" description="ABC transmembrane type-1" evidence="8">
    <location>
        <begin position="95"/>
        <end position="304"/>
    </location>
</feature>
<dbReference type="Proteomes" id="UP000318509">
    <property type="component" value="Unassembled WGS sequence"/>
</dbReference>
<comment type="caution">
    <text evidence="9">The sequence shown here is derived from an EMBL/GenBank/DDBJ whole genome shotgun (WGS) entry which is preliminary data.</text>
</comment>
<evidence type="ECO:0000256" key="3">
    <source>
        <dbReference type="ARBA" id="ARBA00022475"/>
    </source>
</evidence>